<keyword evidence="2" id="KW-1185">Reference proteome</keyword>
<sequence length="148" mass="16462">MGCVQERPALAELRSNSPQLVLSPPAFKSPENNSTHHLGVRSSQIPCINLLVDLNNTECRKRRRRELTNLLKIREELDGDPSLVRASQPSSEDISQGSPSIVNEVRATMAVGGELDINFLPDDNETLQRMIELEVEEYSLVKERGVGV</sequence>
<gene>
    <name evidence="1" type="ORF">RHMOL_Rhmol11G0169900</name>
</gene>
<evidence type="ECO:0000313" key="2">
    <source>
        <dbReference type="Proteomes" id="UP001062846"/>
    </source>
</evidence>
<name>A0ACC0LT85_RHOML</name>
<comment type="caution">
    <text evidence="1">The sequence shown here is derived from an EMBL/GenBank/DDBJ whole genome shotgun (WGS) entry which is preliminary data.</text>
</comment>
<dbReference type="Proteomes" id="UP001062846">
    <property type="component" value="Chromosome 11"/>
</dbReference>
<organism evidence="1 2">
    <name type="scientific">Rhododendron molle</name>
    <name type="common">Chinese azalea</name>
    <name type="synonym">Azalea mollis</name>
    <dbReference type="NCBI Taxonomy" id="49168"/>
    <lineage>
        <taxon>Eukaryota</taxon>
        <taxon>Viridiplantae</taxon>
        <taxon>Streptophyta</taxon>
        <taxon>Embryophyta</taxon>
        <taxon>Tracheophyta</taxon>
        <taxon>Spermatophyta</taxon>
        <taxon>Magnoliopsida</taxon>
        <taxon>eudicotyledons</taxon>
        <taxon>Gunneridae</taxon>
        <taxon>Pentapetalae</taxon>
        <taxon>asterids</taxon>
        <taxon>Ericales</taxon>
        <taxon>Ericaceae</taxon>
        <taxon>Ericoideae</taxon>
        <taxon>Rhodoreae</taxon>
        <taxon>Rhododendron</taxon>
    </lineage>
</organism>
<evidence type="ECO:0000313" key="1">
    <source>
        <dbReference type="EMBL" id="KAI8531875.1"/>
    </source>
</evidence>
<accession>A0ACC0LT85</accession>
<reference evidence="1" key="1">
    <citation type="submission" date="2022-02" db="EMBL/GenBank/DDBJ databases">
        <title>Plant Genome Project.</title>
        <authorList>
            <person name="Zhang R.-G."/>
        </authorList>
    </citation>
    <scope>NUCLEOTIDE SEQUENCE</scope>
    <source>
        <strain evidence="1">AT1</strain>
    </source>
</reference>
<proteinExistence type="predicted"/>
<protein>
    <submittedName>
        <fullName evidence="1">Uncharacterized protein</fullName>
    </submittedName>
</protein>
<dbReference type="EMBL" id="CM046398">
    <property type="protein sequence ID" value="KAI8531875.1"/>
    <property type="molecule type" value="Genomic_DNA"/>
</dbReference>